<feature type="coiled-coil region" evidence="3">
    <location>
        <begin position="76"/>
        <end position="103"/>
    </location>
</feature>
<feature type="region of interest" description="Disordered" evidence="4">
    <location>
        <begin position="433"/>
        <end position="468"/>
    </location>
</feature>
<organism evidence="8 9">
    <name type="scientific">Steinernema hermaphroditum</name>
    <dbReference type="NCBI Taxonomy" id="289476"/>
    <lineage>
        <taxon>Eukaryota</taxon>
        <taxon>Metazoa</taxon>
        <taxon>Ecdysozoa</taxon>
        <taxon>Nematoda</taxon>
        <taxon>Chromadorea</taxon>
        <taxon>Rhabditida</taxon>
        <taxon>Tylenchina</taxon>
        <taxon>Panagrolaimomorpha</taxon>
        <taxon>Strongyloidoidea</taxon>
        <taxon>Steinernematidae</taxon>
        <taxon>Steinernema</taxon>
    </lineage>
</organism>
<dbReference type="Gene3D" id="2.30.29.30">
    <property type="entry name" value="Pleckstrin-homology domain (PH domain)/Phosphotyrosine-binding domain (PTB)"/>
    <property type="match status" value="3"/>
</dbReference>
<dbReference type="Gene3D" id="1.20.80.10">
    <property type="match status" value="1"/>
</dbReference>
<dbReference type="InterPro" id="IPR001849">
    <property type="entry name" value="PH_domain"/>
</dbReference>
<dbReference type="InterPro" id="IPR000299">
    <property type="entry name" value="FERM_domain"/>
</dbReference>
<sequence length="1273" mass="143015">MVNSGLRRTLESIRDVSAGVSSFTGDCRSSGRTPESPGGEASAMQKNPSPPGSSAESPTSPCLSEELVTEKSAKIKRWVKNRLQELEEQNERLRAQNLKCTSQLKALTSCADKNRHWRKSQLFSHSVTGALPTTLADLMDTVVDRTSDDSGLTSDDTTASSEAQKRLQLLQKADSAAAMALMTKSSSAAIGSPRSARKQAVRMRSDATTNSGETQSSTTDSSPWEEKPKPIPTPRRTKQQTAAQEIGGFTSGGTIERDSLNSYDVDDDYGEYEDEDEIFEEIEYDDSPLEEIDCRRDMRYRDSKCADYVNLTEFCTVRDGDSTEVTPLYTDIIKPKSSPESPLQQPPQLPQHRPFMQWEQRLHQVAEKCLSIYDDSSSSAPVELQVLPGTSNNADDSASLMGTLRRTPLRKYSRNLDQTCDVYSLGSRNSGPKSVSPYCIGSPQIRTSATSSERHHDDSSEYAIPPDASNMHLDVDIRTSLVPSARTMEKCGYLTQMSDSRLKSLKRRFVVLKDGCLKFYRTQKNQAREEEPLMRISIQDVKSVTRLSSRNGSHGLQISSTKGVLQYTTDSEKTTDEWVALLNQAIKVSTISEMAQRSKPVDALLSGWVYKVKHGHSKKYHARLDSSKLFFYKGVDDKIPSSHLYLKGATICEKSRCSSDEYSGSSDEHTAVAAQLEMNGNDGNCSARTSSQGRKRAQSNAEYSICIEIPNTDPVYLMLRTSDDKDKWLYYLKMMSRDGLTNGTQFENFVQKLMIDGGRMSDPIWIDPIFAVVEERLKGTLTTIEDEAVRKKAIELDKACYLFTSVLMRAGAVQYHVDLAQNILTTALEHESLQNELFAQLIRLTSGSMPYGLQAWKLMALAIPLYLPKQYSLLWLLRRHIERWSTMAVESSGSKSMSVEESESKMAGYCGHALERSLKVGGRVEGPSKFEATTILARDPCATKLPLCISVQIPSGDYQVIEFDGSTEVGQCLSSLCLKLGLRPALLSGYALYCDTNPGGRSQSDEDLILLKGKQKLCDCMTAWERQARDKNHGPLTEALISLRLKLRMRHHWRALAHEETPMERLLLCHRMAEEITLGQFPMSNELAEEICALYAQMNFSDCSGTISDLQFAKLTARCYPKKMLEVACERTLRMNIQQNWNQLVGVTPLECVRMMLAVLRKWKFFGSYVKPAREKMNTSQLIYIALNDSGLHMLSNKQMELVRSFPYHKLVSFGEFHNDFMVTVTRETKDDEETPRERLTFAMDPKHVEQLTCHVAEYMRCQKLVWKMSTMK</sequence>
<evidence type="ECO:0008006" key="10">
    <source>
        <dbReference type="Google" id="ProtNLM"/>
    </source>
</evidence>
<dbReference type="PROSITE" id="PS50003">
    <property type="entry name" value="PH_DOMAIN"/>
    <property type="match status" value="2"/>
</dbReference>
<dbReference type="Pfam" id="PF00784">
    <property type="entry name" value="MyTH4"/>
    <property type="match status" value="1"/>
</dbReference>
<comment type="caution">
    <text evidence="8">The sequence shown here is derived from an EMBL/GenBank/DDBJ whole genome shotgun (WGS) entry which is preliminary data.</text>
</comment>
<dbReference type="Proteomes" id="UP001175271">
    <property type="component" value="Unassembled WGS sequence"/>
</dbReference>
<dbReference type="AlphaFoldDB" id="A0AA39HTH5"/>
<name>A0AA39HTH5_9BILA</name>
<accession>A0AA39HTH5</accession>
<dbReference type="SMART" id="SM00233">
    <property type="entry name" value="PH"/>
    <property type="match status" value="2"/>
</dbReference>
<keyword evidence="2 3" id="KW-0175">Coiled coil</keyword>
<evidence type="ECO:0000313" key="8">
    <source>
        <dbReference type="EMBL" id="KAK0411756.1"/>
    </source>
</evidence>
<dbReference type="PANTHER" id="PTHR22903:SF8">
    <property type="entry name" value="MAX-1A"/>
    <property type="match status" value="1"/>
</dbReference>
<evidence type="ECO:0000259" key="5">
    <source>
        <dbReference type="PROSITE" id="PS50003"/>
    </source>
</evidence>
<dbReference type="Gene3D" id="3.10.20.90">
    <property type="entry name" value="Phosphatidylinositol 3-kinase Catalytic Subunit, Chain A, domain 1"/>
    <property type="match status" value="1"/>
</dbReference>
<evidence type="ECO:0000313" key="9">
    <source>
        <dbReference type="Proteomes" id="UP001175271"/>
    </source>
</evidence>
<feature type="domain" description="PH" evidence="5">
    <location>
        <begin position="487"/>
        <end position="587"/>
    </location>
</feature>
<dbReference type="GO" id="GO:0005856">
    <property type="term" value="C:cytoskeleton"/>
    <property type="evidence" value="ECO:0007669"/>
    <property type="project" value="InterPro"/>
</dbReference>
<feature type="domain" description="PH" evidence="5">
    <location>
        <begin position="602"/>
        <end position="737"/>
    </location>
</feature>
<feature type="domain" description="FERM" evidence="6">
    <location>
        <begin position="947"/>
        <end position="1267"/>
    </location>
</feature>
<feature type="domain" description="MyTH4" evidence="7">
    <location>
        <begin position="772"/>
        <end position="936"/>
    </location>
</feature>
<keyword evidence="9" id="KW-1185">Reference proteome</keyword>
<dbReference type="SUPFAM" id="SSF50729">
    <property type="entry name" value="PH domain-like"/>
    <property type="match status" value="2"/>
</dbReference>
<feature type="compositionally biased region" description="Polar residues" evidence="4">
    <location>
        <begin position="44"/>
        <end position="62"/>
    </location>
</feature>
<evidence type="ECO:0000256" key="4">
    <source>
        <dbReference type="SAM" id="MobiDB-lite"/>
    </source>
</evidence>
<dbReference type="PROSITE" id="PS51016">
    <property type="entry name" value="MYTH4"/>
    <property type="match status" value="1"/>
</dbReference>
<keyword evidence="1" id="KW-0677">Repeat</keyword>
<dbReference type="InterPro" id="IPR038185">
    <property type="entry name" value="MyTH4_dom_sf"/>
</dbReference>
<dbReference type="SUPFAM" id="SSF47031">
    <property type="entry name" value="Second domain of FERM"/>
    <property type="match status" value="1"/>
</dbReference>
<gene>
    <name evidence="8" type="ORF">QR680_005825</name>
</gene>
<dbReference type="SMART" id="SM00139">
    <property type="entry name" value="MyTH4"/>
    <property type="match status" value="1"/>
</dbReference>
<feature type="region of interest" description="Disordered" evidence="4">
    <location>
        <begin position="186"/>
        <end position="268"/>
    </location>
</feature>
<dbReference type="SMART" id="SM00295">
    <property type="entry name" value="B41"/>
    <property type="match status" value="1"/>
</dbReference>
<dbReference type="InterPro" id="IPR000857">
    <property type="entry name" value="MyTH4_dom"/>
</dbReference>
<feature type="compositionally biased region" description="Polar residues" evidence="4">
    <location>
        <begin position="206"/>
        <end position="222"/>
    </location>
</feature>
<dbReference type="PROSITE" id="PS50057">
    <property type="entry name" value="FERM_3"/>
    <property type="match status" value="1"/>
</dbReference>
<dbReference type="InterPro" id="IPR035963">
    <property type="entry name" value="FERM_2"/>
</dbReference>
<dbReference type="Gene3D" id="1.25.40.530">
    <property type="entry name" value="MyTH4 domain"/>
    <property type="match status" value="1"/>
</dbReference>
<dbReference type="InterPro" id="IPR014352">
    <property type="entry name" value="FERM/acyl-CoA-bd_prot_sf"/>
</dbReference>
<proteinExistence type="predicted"/>
<evidence type="ECO:0000256" key="1">
    <source>
        <dbReference type="ARBA" id="ARBA00022737"/>
    </source>
</evidence>
<dbReference type="PANTHER" id="PTHR22903">
    <property type="entry name" value="PLEKHH PROTEIN"/>
    <property type="match status" value="1"/>
</dbReference>
<dbReference type="InterPro" id="IPR019749">
    <property type="entry name" value="Band_41_domain"/>
</dbReference>
<dbReference type="Pfam" id="PF00169">
    <property type="entry name" value="PH"/>
    <property type="match status" value="1"/>
</dbReference>
<reference evidence="8" key="1">
    <citation type="submission" date="2023-06" db="EMBL/GenBank/DDBJ databases">
        <title>Genomic analysis of the entomopathogenic nematode Steinernema hermaphroditum.</title>
        <authorList>
            <person name="Schwarz E.M."/>
            <person name="Heppert J.K."/>
            <person name="Baniya A."/>
            <person name="Schwartz H.T."/>
            <person name="Tan C.-H."/>
            <person name="Antoshechkin I."/>
            <person name="Sternberg P.W."/>
            <person name="Goodrich-Blair H."/>
            <person name="Dillman A.R."/>
        </authorList>
    </citation>
    <scope>NUCLEOTIDE SEQUENCE</scope>
    <source>
        <strain evidence="8">PS9179</strain>
        <tissue evidence="8">Whole animal</tissue>
    </source>
</reference>
<evidence type="ECO:0000256" key="3">
    <source>
        <dbReference type="SAM" id="Coils"/>
    </source>
</evidence>
<evidence type="ECO:0000256" key="2">
    <source>
        <dbReference type="ARBA" id="ARBA00023054"/>
    </source>
</evidence>
<dbReference type="InterPro" id="IPR011993">
    <property type="entry name" value="PH-like_dom_sf"/>
</dbReference>
<evidence type="ECO:0000259" key="6">
    <source>
        <dbReference type="PROSITE" id="PS50057"/>
    </source>
</evidence>
<evidence type="ECO:0000259" key="7">
    <source>
        <dbReference type="PROSITE" id="PS51016"/>
    </source>
</evidence>
<feature type="region of interest" description="Disordered" evidence="4">
    <location>
        <begin position="20"/>
        <end position="66"/>
    </location>
</feature>
<dbReference type="EMBL" id="JAUCMV010000003">
    <property type="protein sequence ID" value="KAK0411756.1"/>
    <property type="molecule type" value="Genomic_DNA"/>
</dbReference>
<protein>
    <recommendedName>
        <fullName evidence="10">PH domain-containing protein</fullName>
    </recommendedName>
</protein>